<evidence type="ECO:0000313" key="2">
    <source>
        <dbReference type="Proteomes" id="UP001432027"/>
    </source>
</evidence>
<dbReference type="Proteomes" id="UP001432027">
    <property type="component" value="Unassembled WGS sequence"/>
</dbReference>
<proteinExistence type="predicted"/>
<reference evidence="1" key="1">
    <citation type="submission" date="2023-10" db="EMBL/GenBank/DDBJ databases">
        <title>Genome assembly of Pristionchus species.</title>
        <authorList>
            <person name="Yoshida K."/>
            <person name="Sommer R.J."/>
        </authorList>
    </citation>
    <scope>NUCLEOTIDE SEQUENCE</scope>
    <source>
        <strain evidence="1">RS0144</strain>
    </source>
</reference>
<comment type="caution">
    <text evidence="1">The sequence shown here is derived from an EMBL/GenBank/DDBJ whole genome shotgun (WGS) entry which is preliminary data.</text>
</comment>
<keyword evidence="2" id="KW-1185">Reference proteome</keyword>
<dbReference type="AlphaFoldDB" id="A0AAV5TG91"/>
<sequence>AISPCGPNGYALHFGLPNCQAFVKNEELFTPKGKDFLDCVRPSLADFVKTNIIGQNVTNCTAITNL</sequence>
<protein>
    <submittedName>
        <fullName evidence="1">Uncharacterized protein</fullName>
    </submittedName>
</protein>
<organism evidence="1 2">
    <name type="scientific">Pristionchus entomophagus</name>
    <dbReference type="NCBI Taxonomy" id="358040"/>
    <lineage>
        <taxon>Eukaryota</taxon>
        <taxon>Metazoa</taxon>
        <taxon>Ecdysozoa</taxon>
        <taxon>Nematoda</taxon>
        <taxon>Chromadorea</taxon>
        <taxon>Rhabditida</taxon>
        <taxon>Rhabditina</taxon>
        <taxon>Diplogasteromorpha</taxon>
        <taxon>Diplogasteroidea</taxon>
        <taxon>Neodiplogasteridae</taxon>
        <taxon>Pristionchus</taxon>
    </lineage>
</organism>
<gene>
    <name evidence="1" type="ORF">PENTCL1PPCAC_15259</name>
</gene>
<name>A0AAV5TG91_9BILA</name>
<accession>A0AAV5TG91</accession>
<dbReference type="EMBL" id="BTSX01000004">
    <property type="protein sequence ID" value="GMS93084.1"/>
    <property type="molecule type" value="Genomic_DNA"/>
</dbReference>
<feature type="non-terminal residue" evidence="1">
    <location>
        <position position="1"/>
    </location>
</feature>
<feature type="non-terminal residue" evidence="1">
    <location>
        <position position="66"/>
    </location>
</feature>
<evidence type="ECO:0000313" key="1">
    <source>
        <dbReference type="EMBL" id="GMS93084.1"/>
    </source>
</evidence>